<gene>
    <name evidence="1" type="ORF">ENT43_04270</name>
</gene>
<reference evidence="1" key="1">
    <citation type="journal article" date="2020" name="mSystems">
        <title>Genome- and Community-Level Interaction Insights into Carbon Utilization and Element Cycling Functions of Hydrothermarchaeota in Hydrothermal Sediment.</title>
        <authorList>
            <person name="Zhou Z."/>
            <person name="Liu Y."/>
            <person name="Xu W."/>
            <person name="Pan J."/>
            <person name="Luo Z.H."/>
            <person name="Li M."/>
        </authorList>
    </citation>
    <scope>NUCLEOTIDE SEQUENCE [LARGE SCALE GENOMIC DNA]</scope>
    <source>
        <strain evidence="1">SpSt-579</strain>
    </source>
</reference>
<sequence>MIMIVICEREEYTSGITEFIQKMFSKEQKRFMLFHKELPFSNSKFTKRFYEKFNKVKPDEVYLFLREDFGGEDHLLKAKLDFEKNYNSKTPFRTFIIKQGEDEENSIVQEIPFELA</sequence>
<accession>A0A7C4R8X0</accession>
<proteinExistence type="predicted"/>
<comment type="caution">
    <text evidence="1">The sequence shown here is derived from an EMBL/GenBank/DDBJ whole genome shotgun (WGS) entry which is preliminary data.</text>
</comment>
<dbReference type="EMBL" id="DSYQ01000029">
    <property type="protein sequence ID" value="HGT71444.1"/>
    <property type="molecule type" value="Genomic_DNA"/>
</dbReference>
<evidence type="ECO:0000313" key="1">
    <source>
        <dbReference type="EMBL" id="HGT71444.1"/>
    </source>
</evidence>
<name>A0A7C4R8X0_UNCC3</name>
<dbReference type="AlphaFoldDB" id="A0A7C4R8X0"/>
<protein>
    <submittedName>
        <fullName evidence="1">Uncharacterized protein</fullName>
    </submittedName>
</protein>
<organism evidence="1">
    <name type="scientific">candidate division CPR3 bacterium</name>
    <dbReference type="NCBI Taxonomy" id="2268181"/>
    <lineage>
        <taxon>Bacteria</taxon>
        <taxon>Bacteria division CPR3</taxon>
    </lineage>
</organism>